<evidence type="ECO:0000313" key="9">
    <source>
        <dbReference type="Proteomes" id="UP001206595"/>
    </source>
</evidence>
<evidence type="ECO:0000256" key="6">
    <source>
        <dbReference type="SAM" id="Coils"/>
    </source>
</evidence>
<dbReference type="GeneID" id="75911518"/>
<dbReference type="NCBIfam" id="TIGR01147">
    <property type="entry name" value="V_ATP_synt_G"/>
    <property type="match status" value="1"/>
</dbReference>
<evidence type="ECO:0000256" key="1">
    <source>
        <dbReference type="ARBA" id="ARBA00010066"/>
    </source>
</evidence>
<proteinExistence type="inferred from homology"/>
<dbReference type="GO" id="GO:0000221">
    <property type="term" value="C:vacuolar proton-transporting V-type ATPase, V1 domain"/>
    <property type="evidence" value="ECO:0007669"/>
    <property type="project" value="TreeGrafter"/>
</dbReference>
<sequence>MVRQRVESPSSHINSSMSASSSQGINTLLEAEREAAKIVEKAKQYRVQRLKDARTEATKEIDDIKAQKNAEYQQFISEHAGESGDAGKVHEETEQKLQEIAQQYKENKQKVIAKMMESLVTVKPAPHENSVI</sequence>
<dbReference type="GO" id="GO:0016887">
    <property type="term" value="F:ATP hydrolysis activity"/>
    <property type="evidence" value="ECO:0007669"/>
    <property type="project" value="TreeGrafter"/>
</dbReference>
<dbReference type="PANTHER" id="PTHR12713">
    <property type="entry name" value="VACUOLAR ATP SYNTHASE SUBUNIT G"/>
    <property type="match status" value="1"/>
</dbReference>
<dbReference type="Proteomes" id="UP001206595">
    <property type="component" value="Unassembled WGS sequence"/>
</dbReference>
<dbReference type="PANTHER" id="PTHR12713:SF11">
    <property type="entry name" value="V-TYPE PROTON ATPASE SUBUNIT G"/>
    <property type="match status" value="1"/>
</dbReference>
<reference evidence="8" key="1">
    <citation type="submission" date="2021-06" db="EMBL/GenBank/DDBJ databases">
        <authorList>
            <consortium name="DOE Joint Genome Institute"/>
            <person name="Mondo S.J."/>
            <person name="Amses K.R."/>
            <person name="Simmons D.R."/>
            <person name="Longcore J.E."/>
            <person name="Seto K."/>
            <person name="Alves G.H."/>
            <person name="Bonds A.E."/>
            <person name="Quandt C.A."/>
            <person name="Davis W.J."/>
            <person name="Chang Y."/>
            <person name="Letcher P.M."/>
            <person name="Powell M.J."/>
            <person name="Kuo A."/>
            <person name="Labutti K."/>
            <person name="Pangilinan J."/>
            <person name="Andreopoulos W."/>
            <person name="Tritt A."/>
            <person name="Riley R."/>
            <person name="Hundley H."/>
            <person name="Johnson J."/>
            <person name="Lipzen A."/>
            <person name="Barry K."/>
            <person name="Berbee M.L."/>
            <person name="Buchler N.E."/>
            <person name="Grigoriev I.V."/>
            <person name="Spatafora J.W."/>
            <person name="Stajich J.E."/>
            <person name="James T.Y."/>
        </authorList>
    </citation>
    <scope>NUCLEOTIDE SEQUENCE</scope>
    <source>
        <strain evidence="8">AG</strain>
    </source>
</reference>
<evidence type="ECO:0000256" key="3">
    <source>
        <dbReference type="ARBA" id="ARBA00022781"/>
    </source>
</evidence>
<keyword evidence="6" id="KW-0175">Coiled coil</keyword>
<reference evidence="8" key="2">
    <citation type="journal article" date="2022" name="Proc. Natl. Acad. Sci. U.S.A.">
        <title>Diploid-dominant life cycles characterize the early evolution of Fungi.</title>
        <authorList>
            <person name="Amses K.R."/>
            <person name="Simmons D.R."/>
            <person name="Longcore J.E."/>
            <person name="Mondo S.J."/>
            <person name="Seto K."/>
            <person name="Jeronimo G.H."/>
            <person name="Bonds A.E."/>
            <person name="Quandt C.A."/>
            <person name="Davis W.J."/>
            <person name="Chang Y."/>
            <person name="Federici B.A."/>
            <person name="Kuo A."/>
            <person name="LaButti K."/>
            <person name="Pangilinan J."/>
            <person name="Andreopoulos W."/>
            <person name="Tritt A."/>
            <person name="Riley R."/>
            <person name="Hundley H."/>
            <person name="Johnson J."/>
            <person name="Lipzen A."/>
            <person name="Barry K."/>
            <person name="Lang B.F."/>
            <person name="Cuomo C.A."/>
            <person name="Buchler N.E."/>
            <person name="Grigoriev I.V."/>
            <person name="Spatafora J.W."/>
            <person name="Stajich J.E."/>
            <person name="James T.Y."/>
        </authorList>
    </citation>
    <scope>NUCLEOTIDE SEQUENCE</scope>
    <source>
        <strain evidence="8">AG</strain>
    </source>
</reference>
<dbReference type="InterPro" id="IPR028987">
    <property type="entry name" value="ATP_synth_B-like_membr_sf"/>
</dbReference>
<keyword evidence="3 5" id="KW-0375">Hydrogen ion transport</keyword>
<dbReference type="FunFam" id="1.20.5.2950:FF:000001">
    <property type="entry name" value="V-type proton ATPase subunit G"/>
    <property type="match status" value="1"/>
</dbReference>
<gene>
    <name evidence="8" type="ORF">K450DRAFT_224157</name>
</gene>
<feature type="region of interest" description="Disordered" evidence="7">
    <location>
        <begin position="1"/>
        <end position="24"/>
    </location>
</feature>
<protein>
    <recommendedName>
        <fullName evidence="5">V-type proton ATPase subunit G</fullName>
    </recommendedName>
</protein>
<dbReference type="Gene3D" id="1.20.5.2950">
    <property type="match status" value="1"/>
</dbReference>
<name>A0AAD5EGP6_UMBRA</name>
<dbReference type="GO" id="GO:0046961">
    <property type="term" value="F:proton-transporting ATPase activity, rotational mechanism"/>
    <property type="evidence" value="ECO:0007669"/>
    <property type="project" value="InterPro"/>
</dbReference>
<organism evidence="8 9">
    <name type="scientific">Umbelopsis ramanniana AG</name>
    <dbReference type="NCBI Taxonomy" id="1314678"/>
    <lineage>
        <taxon>Eukaryota</taxon>
        <taxon>Fungi</taxon>
        <taxon>Fungi incertae sedis</taxon>
        <taxon>Mucoromycota</taxon>
        <taxon>Mucoromycotina</taxon>
        <taxon>Umbelopsidomycetes</taxon>
        <taxon>Umbelopsidales</taxon>
        <taxon>Umbelopsidaceae</taxon>
        <taxon>Umbelopsis</taxon>
    </lineage>
</organism>
<comment type="similarity">
    <text evidence="1 5">Belongs to the V-ATPase G subunit family.</text>
</comment>
<dbReference type="InterPro" id="IPR005124">
    <property type="entry name" value="V-ATPase_G"/>
</dbReference>
<dbReference type="AlphaFoldDB" id="A0AAD5EGP6"/>
<evidence type="ECO:0000256" key="7">
    <source>
        <dbReference type="SAM" id="MobiDB-lite"/>
    </source>
</evidence>
<evidence type="ECO:0000256" key="5">
    <source>
        <dbReference type="RuleBase" id="RU364019"/>
    </source>
</evidence>
<dbReference type="Pfam" id="PF03179">
    <property type="entry name" value="V-ATPase_G"/>
    <property type="match status" value="1"/>
</dbReference>
<comment type="subunit">
    <text evidence="5">V-ATPase is a heteromultimeric enzyme made up of two complexes: the ATP-hydrolytic V1 complex and the proton translocation V0 complex.</text>
</comment>
<comment type="caution">
    <text evidence="8">The sequence shown here is derived from an EMBL/GenBank/DDBJ whole genome shotgun (WGS) entry which is preliminary data.</text>
</comment>
<dbReference type="RefSeq" id="XP_051448091.1">
    <property type="nucleotide sequence ID" value="XM_051586170.1"/>
</dbReference>
<dbReference type="EMBL" id="MU620897">
    <property type="protein sequence ID" value="KAI8583087.1"/>
    <property type="molecule type" value="Genomic_DNA"/>
</dbReference>
<dbReference type="SUPFAM" id="SSF81573">
    <property type="entry name" value="F1F0 ATP synthase subunit B, membrane domain"/>
    <property type="match status" value="1"/>
</dbReference>
<feature type="compositionally biased region" description="Low complexity" evidence="7">
    <location>
        <begin position="8"/>
        <end position="22"/>
    </location>
</feature>
<feature type="coiled-coil region" evidence="6">
    <location>
        <begin position="28"/>
        <end position="114"/>
    </location>
</feature>
<comment type="function">
    <text evidence="5">Subunit of the V1 complex of vacuolar(H+)-ATPase (V-ATPase), a multisubunit enzyme composed of a peripheral complex (V1) that hydrolyzes ATP and a membrane integral complex (V0) that translocates protons. V-ATPase is responsible for acidifying and maintaining the pH of intracellular compartments and in some cell types, is targeted to the plasma membrane, where it is responsible for acidifying the extracellular environment.</text>
</comment>
<evidence type="ECO:0000256" key="2">
    <source>
        <dbReference type="ARBA" id="ARBA00022448"/>
    </source>
</evidence>
<keyword evidence="2 5" id="KW-0813">Transport</keyword>
<keyword evidence="4 5" id="KW-0406">Ion transport</keyword>
<keyword evidence="9" id="KW-1185">Reference proteome</keyword>
<evidence type="ECO:0000256" key="4">
    <source>
        <dbReference type="ARBA" id="ARBA00023065"/>
    </source>
</evidence>
<evidence type="ECO:0000313" key="8">
    <source>
        <dbReference type="EMBL" id="KAI8583087.1"/>
    </source>
</evidence>
<accession>A0AAD5EGP6</accession>